<dbReference type="AlphaFoldDB" id="A0A1I7WID8"/>
<dbReference type="Proteomes" id="UP000095283">
    <property type="component" value="Unplaced"/>
</dbReference>
<evidence type="ECO:0000313" key="2">
    <source>
        <dbReference type="WBParaSite" id="Hba_04775"/>
    </source>
</evidence>
<keyword evidence="1" id="KW-1185">Reference proteome</keyword>
<reference evidence="2" key="1">
    <citation type="submission" date="2016-11" db="UniProtKB">
        <authorList>
            <consortium name="WormBaseParasite"/>
        </authorList>
    </citation>
    <scope>IDENTIFICATION</scope>
</reference>
<proteinExistence type="predicted"/>
<accession>A0A1I7WID8</accession>
<protein>
    <submittedName>
        <fullName evidence="2">Uncharacterized protein</fullName>
    </submittedName>
</protein>
<evidence type="ECO:0000313" key="1">
    <source>
        <dbReference type="Proteomes" id="UP000095283"/>
    </source>
</evidence>
<name>A0A1I7WID8_HETBA</name>
<sequence>MVDEAVSSISKHKSSLGKSTFFRLTSPHCFLSNAFSTRPSCGWYSSLQHTVFQLGGSLGNIWMI</sequence>
<organism evidence="1 2">
    <name type="scientific">Heterorhabditis bacteriophora</name>
    <name type="common">Entomopathogenic nematode worm</name>
    <dbReference type="NCBI Taxonomy" id="37862"/>
    <lineage>
        <taxon>Eukaryota</taxon>
        <taxon>Metazoa</taxon>
        <taxon>Ecdysozoa</taxon>
        <taxon>Nematoda</taxon>
        <taxon>Chromadorea</taxon>
        <taxon>Rhabditida</taxon>
        <taxon>Rhabditina</taxon>
        <taxon>Rhabditomorpha</taxon>
        <taxon>Strongyloidea</taxon>
        <taxon>Heterorhabditidae</taxon>
        <taxon>Heterorhabditis</taxon>
    </lineage>
</organism>
<dbReference type="WBParaSite" id="Hba_04775">
    <property type="protein sequence ID" value="Hba_04775"/>
    <property type="gene ID" value="Hba_04775"/>
</dbReference>